<name>A0A059LAI8_9PSED</name>
<comment type="caution">
    <text evidence="1">The sequence shown here is derived from an EMBL/GenBank/DDBJ whole genome shotgun (WGS) entry which is preliminary data.</text>
</comment>
<dbReference type="AlphaFoldDB" id="A0A059LAI8"/>
<organism evidence="1 2">
    <name type="scientific">Pseudomonas mandelii PD30</name>
    <dbReference type="NCBI Taxonomy" id="1419583"/>
    <lineage>
        <taxon>Bacteria</taxon>
        <taxon>Pseudomonadati</taxon>
        <taxon>Pseudomonadota</taxon>
        <taxon>Gammaproteobacteria</taxon>
        <taxon>Pseudomonadales</taxon>
        <taxon>Pseudomonadaceae</taxon>
        <taxon>Pseudomonas</taxon>
    </lineage>
</organism>
<evidence type="ECO:0000313" key="2">
    <source>
        <dbReference type="Proteomes" id="UP000026739"/>
    </source>
</evidence>
<proteinExistence type="predicted"/>
<dbReference type="EMBL" id="AZQQ01000054">
    <property type="protein sequence ID" value="KDD71125.1"/>
    <property type="molecule type" value="Genomic_DNA"/>
</dbReference>
<accession>A0A059LAI8</accession>
<reference evidence="1 2" key="1">
    <citation type="submission" date="2013-12" db="EMBL/GenBank/DDBJ databases">
        <authorList>
            <person name="Formusa P.A."/>
            <person name="Habash M."/>
            <person name="Lee H."/>
            <person name="Trevors J.T."/>
        </authorList>
    </citation>
    <scope>NUCLEOTIDE SEQUENCE [LARGE SCALE GENOMIC DNA]</scope>
    <source>
        <strain evidence="1 2">PD30</strain>
    </source>
</reference>
<dbReference type="Proteomes" id="UP000026739">
    <property type="component" value="Unassembled WGS sequence"/>
</dbReference>
<evidence type="ECO:0000313" key="1">
    <source>
        <dbReference type="EMBL" id="KDD71125.1"/>
    </source>
</evidence>
<protein>
    <submittedName>
        <fullName evidence="1">Uncharacterized protein</fullName>
    </submittedName>
</protein>
<gene>
    <name evidence="1" type="ORF">V466_00355</name>
</gene>
<sequence length="66" mass="7280">MGLLQILLFLYNLLQSKARATFAKAPLQSCCGSIAQAWIHLSVTILERVDDRVSLGAKSARCDLFI</sequence>